<dbReference type="GeneID" id="9047200"/>
<reference evidence="1 2" key="1">
    <citation type="submission" date="2008-07" db="EMBL/GenBank/DDBJ databases">
        <authorList>
            <person name="El-Sayed N."/>
            <person name="Caler E."/>
            <person name="Inman J."/>
            <person name="Amedeo P."/>
            <person name="Hass B."/>
            <person name="Wortman J."/>
        </authorList>
    </citation>
    <scope>NUCLEOTIDE SEQUENCE [LARGE SCALE GENOMIC DNA]</scope>
    <source>
        <strain evidence="2">ATCC 50983 / TXsc</strain>
    </source>
</reference>
<dbReference type="RefSeq" id="XP_002769648.1">
    <property type="nucleotide sequence ID" value="XM_002769602.1"/>
</dbReference>
<dbReference type="Proteomes" id="UP000007800">
    <property type="component" value="Unassembled WGS sequence"/>
</dbReference>
<feature type="non-terminal residue" evidence="1">
    <location>
        <position position="1"/>
    </location>
</feature>
<organism evidence="2">
    <name type="scientific">Perkinsus marinus (strain ATCC 50983 / TXsc)</name>
    <dbReference type="NCBI Taxonomy" id="423536"/>
    <lineage>
        <taxon>Eukaryota</taxon>
        <taxon>Sar</taxon>
        <taxon>Alveolata</taxon>
        <taxon>Perkinsozoa</taxon>
        <taxon>Perkinsea</taxon>
        <taxon>Perkinsida</taxon>
        <taxon>Perkinsidae</taxon>
        <taxon>Perkinsus</taxon>
    </lineage>
</organism>
<evidence type="ECO:0000313" key="2">
    <source>
        <dbReference type="Proteomes" id="UP000007800"/>
    </source>
</evidence>
<proteinExistence type="predicted"/>
<feature type="non-terminal residue" evidence="1">
    <location>
        <position position="57"/>
    </location>
</feature>
<name>C5LLM6_PERM5</name>
<dbReference type="InterPro" id="IPR035985">
    <property type="entry name" value="Ubiquitin-activating_enz"/>
</dbReference>
<dbReference type="AlphaFoldDB" id="C5LLM6"/>
<dbReference type="OrthoDB" id="412647at2759"/>
<evidence type="ECO:0000313" key="1">
    <source>
        <dbReference type="EMBL" id="EER02366.1"/>
    </source>
</evidence>
<accession>C5LLM6</accession>
<dbReference type="InParanoid" id="C5LLM6"/>
<gene>
    <name evidence="1" type="ORF">Pmar_PMAR025012</name>
</gene>
<dbReference type="GO" id="GO:0008641">
    <property type="term" value="F:ubiquitin-like modifier activating enzyme activity"/>
    <property type="evidence" value="ECO:0007669"/>
    <property type="project" value="InterPro"/>
</dbReference>
<dbReference type="EMBL" id="GG683275">
    <property type="protein sequence ID" value="EER02366.1"/>
    <property type="molecule type" value="Genomic_DNA"/>
</dbReference>
<sequence length="57" mass="6296">RLKSSTVLIFGLSAINVEVAKNILLAGANITLVDDRVVTEEVRTWNFLIPKGRSIFP</sequence>
<keyword evidence="2" id="KW-1185">Reference proteome</keyword>
<dbReference type="Gene3D" id="3.40.50.720">
    <property type="entry name" value="NAD(P)-binding Rossmann-like Domain"/>
    <property type="match status" value="1"/>
</dbReference>
<dbReference type="SUPFAM" id="SSF69572">
    <property type="entry name" value="Activating enzymes of the ubiquitin-like proteins"/>
    <property type="match status" value="1"/>
</dbReference>
<protein>
    <submittedName>
        <fullName evidence="1">Sumo-1 activating enzyme subunit, putative</fullName>
    </submittedName>
</protein>